<name>A0AAR2IV05_PYGNA</name>
<dbReference type="CDD" id="cd00303">
    <property type="entry name" value="retropepsin_like"/>
    <property type="match status" value="1"/>
</dbReference>
<dbReference type="PROSITE" id="PS50994">
    <property type="entry name" value="INTEGRASE"/>
    <property type="match status" value="1"/>
</dbReference>
<protein>
    <recommendedName>
        <fullName evidence="15">Reverse transcriptase</fullName>
    </recommendedName>
</protein>
<keyword evidence="6" id="KW-0255">Endonuclease</keyword>
<dbReference type="PANTHER" id="PTHR37984">
    <property type="entry name" value="PROTEIN CBG26694"/>
    <property type="match status" value="1"/>
</dbReference>
<feature type="domain" description="Integrase catalytic" evidence="12">
    <location>
        <begin position="915"/>
        <end position="1085"/>
    </location>
</feature>
<proteinExistence type="inferred from homology"/>
<evidence type="ECO:0000259" key="12">
    <source>
        <dbReference type="PROSITE" id="PS50994"/>
    </source>
</evidence>
<keyword evidence="7" id="KW-0378">Hydrolase</keyword>
<feature type="region of interest" description="Disordered" evidence="9">
    <location>
        <begin position="1276"/>
        <end position="1356"/>
    </location>
</feature>
<evidence type="ECO:0000256" key="3">
    <source>
        <dbReference type="ARBA" id="ARBA00022679"/>
    </source>
</evidence>
<evidence type="ECO:0000256" key="6">
    <source>
        <dbReference type="ARBA" id="ARBA00022759"/>
    </source>
</evidence>
<feature type="domain" description="Reverse transcriptase" evidence="11">
    <location>
        <begin position="507"/>
        <end position="686"/>
    </location>
</feature>
<organism evidence="13 14">
    <name type="scientific">Pygocentrus nattereri</name>
    <name type="common">Red-bellied piranha</name>
    <dbReference type="NCBI Taxonomy" id="42514"/>
    <lineage>
        <taxon>Eukaryota</taxon>
        <taxon>Metazoa</taxon>
        <taxon>Chordata</taxon>
        <taxon>Craniata</taxon>
        <taxon>Vertebrata</taxon>
        <taxon>Euteleostomi</taxon>
        <taxon>Actinopterygii</taxon>
        <taxon>Neopterygii</taxon>
        <taxon>Teleostei</taxon>
        <taxon>Ostariophysi</taxon>
        <taxon>Characiformes</taxon>
        <taxon>Characoidei</taxon>
        <taxon>Pygocentrus</taxon>
    </lineage>
</organism>
<keyword evidence="4" id="KW-0548">Nucleotidyltransferase</keyword>
<dbReference type="Pfam" id="PF24626">
    <property type="entry name" value="SH3_Tf2-1"/>
    <property type="match status" value="1"/>
</dbReference>
<dbReference type="InterPro" id="IPR043128">
    <property type="entry name" value="Rev_trsase/Diguanyl_cyclase"/>
</dbReference>
<gene>
    <name evidence="13" type="primary">LGR5</name>
</gene>
<dbReference type="Pfam" id="PF17917">
    <property type="entry name" value="RT_RNaseH"/>
    <property type="match status" value="1"/>
</dbReference>
<dbReference type="Gene3D" id="2.40.70.10">
    <property type="entry name" value="Acid Proteases"/>
    <property type="match status" value="1"/>
</dbReference>
<dbReference type="SMART" id="SM00298">
    <property type="entry name" value="CHROMO"/>
    <property type="match status" value="1"/>
</dbReference>
<dbReference type="GO" id="GO:0004519">
    <property type="term" value="F:endonuclease activity"/>
    <property type="evidence" value="ECO:0007669"/>
    <property type="project" value="UniProtKB-KW"/>
</dbReference>
<evidence type="ECO:0000256" key="5">
    <source>
        <dbReference type="ARBA" id="ARBA00022722"/>
    </source>
</evidence>
<evidence type="ECO:0000259" key="11">
    <source>
        <dbReference type="PROSITE" id="PS50878"/>
    </source>
</evidence>
<reference evidence="13" key="3">
    <citation type="submission" date="2025-09" db="UniProtKB">
        <authorList>
            <consortium name="Ensembl"/>
        </authorList>
    </citation>
    <scope>IDENTIFICATION</scope>
</reference>
<evidence type="ECO:0000313" key="13">
    <source>
        <dbReference type="Ensembl" id="ENSPNAP00000043500.1"/>
    </source>
</evidence>
<dbReference type="CDD" id="cd09274">
    <property type="entry name" value="RNase_HI_RT_Ty3"/>
    <property type="match status" value="1"/>
</dbReference>
<dbReference type="CDD" id="cd01647">
    <property type="entry name" value="RT_LTR"/>
    <property type="match status" value="1"/>
</dbReference>
<dbReference type="Pfam" id="PF08284">
    <property type="entry name" value="RVP_2"/>
    <property type="match status" value="1"/>
</dbReference>
<dbReference type="GO" id="GO:0005634">
    <property type="term" value="C:nucleus"/>
    <property type="evidence" value="ECO:0007669"/>
    <property type="project" value="UniProtKB-SubCell"/>
</dbReference>
<dbReference type="InterPro" id="IPR041373">
    <property type="entry name" value="RT_RNaseH"/>
</dbReference>
<dbReference type="FunFam" id="3.30.70.270:FF:000020">
    <property type="entry name" value="Transposon Tf2-6 polyprotein-like Protein"/>
    <property type="match status" value="1"/>
</dbReference>
<dbReference type="PROSITE" id="PS50013">
    <property type="entry name" value="CHROMO_2"/>
    <property type="match status" value="1"/>
</dbReference>
<feature type="compositionally biased region" description="Low complexity" evidence="9">
    <location>
        <begin position="1292"/>
        <end position="1319"/>
    </location>
</feature>
<dbReference type="InterPro" id="IPR021109">
    <property type="entry name" value="Peptidase_aspartic_dom_sf"/>
</dbReference>
<evidence type="ECO:0000256" key="9">
    <source>
        <dbReference type="SAM" id="MobiDB-lite"/>
    </source>
</evidence>
<evidence type="ECO:0000256" key="8">
    <source>
        <dbReference type="ARBA" id="ARBA00022918"/>
    </source>
</evidence>
<comment type="subcellular location">
    <subcellularLocation>
        <location evidence="1">Nucleus</location>
    </subcellularLocation>
</comment>
<dbReference type="SUPFAM" id="SSF53098">
    <property type="entry name" value="Ribonuclease H-like"/>
    <property type="match status" value="1"/>
</dbReference>
<dbReference type="Proteomes" id="UP001501920">
    <property type="component" value="Chromosome 15"/>
</dbReference>
<accession>A0AAR2IV05</accession>
<dbReference type="InterPro" id="IPR036397">
    <property type="entry name" value="RNaseH_sf"/>
</dbReference>
<dbReference type="SUPFAM" id="SSF56672">
    <property type="entry name" value="DNA/RNA polymerases"/>
    <property type="match status" value="1"/>
</dbReference>
<reference evidence="13 14" key="1">
    <citation type="submission" date="2020-10" db="EMBL/GenBank/DDBJ databases">
        <title>Pygocentrus nattereri (red-bellied piranha) genome, fPygNat1, primary haplotype.</title>
        <authorList>
            <person name="Myers G."/>
            <person name="Meyer A."/>
            <person name="Karagic N."/>
            <person name="Pippel M."/>
            <person name="Winkler S."/>
            <person name="Tracey A."/>
            <person name="Wood J."/>
            <person name="Formenti G."/>
            <person name="Howe K."/>
            <person name="Fedrigo O."/>
            <person name="Jarvis E.D."/>
        </authorList>
    </citation>
    <scope>NUCLEOTIDE SEQUENCE [LARGE SCALE GENOMIC DNA]</scope>
</reference>
<dbReference type="Ensembl" id="ENSPNAT00000068978.1">
    <property type="protein sequence ID" value="ENSPNAP00000043500.1"/>
    <property type="gene ID" value="ENSPNAG00000032121.1"/>
</dbReference>
<dbReference type="InterPro" id="IPR005162">
    <property type="entry name" value="Retrotrans_gag_dom"/>
</dbReference>
<evidence type="ECO:0000256" key="7">
    <source>
        <dbReference type="ARBA" id="ARBA00022801"/>
    </source>
</evidence>
<dbReference type="Pfam" id="PF00385">
    <property type="entry name" value="Chromo"/>
    <property type="match status" value="1"/>
</dbReference>
<reference evidence="13" key="2">
    <citation type="submission" date="2025-08" db="UniProtKB">
        <authorList>
            <consortium name="Ensembl"/>
        </authorList>
    </citation>
    <scope>IDENTIFICATION</scope>
</reference>
<dbReference type="GeneTree" id="ENSGT01100000263500"/>
<keyword evidence="14" id="KW-1185">Reference proteome</keyword>
<dbReference type="Gene3D" id="3.10.10.10">
    <property type="entry name" value="HIV Type 1 Reverse Transcriptase, subunit A, domain 1"/>
    <property type="match status" value="1"/>
</dbReference>
<dbReference type="Gene3D" id="3.30.420.10">
    <property type="entry name" value="Ribonuclease H-like superfamily/Ribonuclease H"/>
    <property type="match status" value="1"/>
</dbReference>
<dbReference type="InterPro" id="IPR056924">
    <property type="entry name" value="SH3_Tf2-1"/>
</dbReference>
<dbReference type="PANTHER" id="PTHR37984:SF5">
    <property type="entry name" value="PROTEIN NYNRIN-LIKE"/>
    <property type="match status" value="1"/>
</dbReference>
<keyword evidence="8" id="KW-0695">RNA-directed DNA polymerase</keyword>
<sequence>METADTEALLSGLTNHDQVLGQHQQTLAGLNQSVGELTNRQNNQSIQLTQIFAGLQSLTTNLQSHLHDQTVGSVSVASGHFFPICKPEPYDGNPNKCSGFILQCSVYFSNSPPSTDQSKIAFIISCLTGKALDWATASWSFLQTLSYSDFLCQLRLVFDHAHEGQSCGEQLLSLQQGSSSVSEYALRFRTLAAGSGWNEPALLTVFRDGLNSRVQSELACKDDGLKLDQLISLAIRIDQLLSRRNPSRGNRPNTSSRSVSQPALPLLPSTVLPVLPSASTTESPMSCDRTRLLSRALVLDMLITYQTLSLPVPALIDSGAEGNFICADLIQRLGVPTEELRTPLRALALDGKPLGCVPITLQTLPVTLQASALHSEEISFFVLPSTDFPLVLGFPWLERHDPVISWHSRELVSWSPYCFENCLFPGHITLSSTTIESPDSLNPVVIPPEYSDFLEVFSPVKATKLPPHRPYDCAIDLVEGAVLPKSRVYPLTLEEEKAMDAYVTEALAQGYIRPSKSPVGSGFFFIKKKDGGLRPCIDYRGLNDITKKYAYPLPLIPVALEQLRGASYFTKLDLRSAYNLVRIREGDEWKTAFTTTRGHYEYLVMSYGLSNAPSVFQAFMNDVFREFLNKFVIVFIDDILIFSPDFSSHVNHVRQVLLRLQENNLYAKAEKCEFHLQRVSFLGYVISSSGVLMSDDKVSAVTNWPKPGSVKELQRFLGFANFYRRFIRNFSSTAAPLTALLKGSPKKLSWSDSAQGAFDALKLAFSTAPILKHPDPEKPFVVEVDASNTGVGAVLSQRSGIPLKLHPVAFFSRKLSPAERNYGIGDRELLAVKLAVEEWRHWLEGAAHPFTVLTDHKNLEYLKSAKRINSRQARWSLFFSRFDFSISFRPGQRNTKADALSRIFAVEEESSDPERILPPTVQIAVIQWEFDEQIQQVNILSQIYLLLTALLLSSLWLIGFLGEFIPFPSLPSALQTAQALFEHVFRSFGIPEDVLSDRGPQFTSRVWKAFFEHLGVTISLTSGYHPTCNGQCERVNQELGKFLRVYCRQYPSEWSQYLIWAEIAQNSLVNSTTGLTPFQCVLGYQPSLAPWTARSSGIPAVDDWMRRSEGVWEDTHRRISDILQRYKAQADRHRSDTPVYCPGDRVWLSTRDFRFEGACRKLLPKFIGPFKILSQVNDLTYKVGLPPQYRVNNSFHVSLLKPVVSGPLAEDDPIDVPPVSERMEDSSTYSVREILDSRRRGGNLQYLIDWEGYGPEERCWVAARHVLDPGLVADYHARRPNRPAPRPRGRPRGSLSGSSQAPRGSARARARQSSSSAGPVVAPHSSSGVSVGRRRGRPRIRPAPVSSGGGSVSSDAVSLPALDSVTSMDSNSQHALPMDYSDSAEHVTLRRSGSPCF</sequence>
<keyword evidence="3" id="KW-0808">Transferase</keyword>
<dbReference type="InterPro" id="IPR000953">
    <property type="entry name" value="Chromo/chromo_shadow_dom"/>
</dbReference>
<evidence type="ECO:0000259" key="10">
    <source>
        <dbReference type="PROSITE" id="PS50013"/>
    </source>
</evidence>
<dbReference type="InterPro" id="IPR001584">
    <property type="entry name" value="Integrase_cat-core"/>
</dbReference>
<evidence type="ECO:0000256" key="4">
    <source>
        <dbReference type="ARBA" id="ARBA00022695"/>
    </source>
</evidence>
<dbReference type="Gene3D" id="3.30.70.270">
    <property type="match status" value="2"/>
</dbReference>
<dbReference type="InterPro" id="IPR016197">
    <property type="entry name" value="Chromo-like_dom_sf"/>
</dbReference>
<evidence type="ECO:0000256" key="1">
    <source>
        <dbReference type="ARBA" id="ARBA00004123"/>
    </source>
</evidence>
<dbReference type="PROSITE" id="PS50878">
    <property type="entry name" value="RT_POL"/>
    <property type="match status" value="1"/>
</dbReference>
<comment type="similarity">
    <text evidence="2">Belongs to the beta type-B retroviral polymerase family. HERV class-II K(HML-2) pol subfamily.</text>
</comment>
<dbReference type="Gene3D" id="2.40.50.40">
    <property type="match status" value="1"/>
</dbReference>
<dbReference type="InterPro" id="IPR050951">
    <property type="entry name" value="Retrovirus_Pol_polyprotein"/>
</dbReference>
<dbReference type="SUPFAM" id="SSF54160">
    <property type="entry name" value="Chromo domain-like"/>
    <property type="match status" value="1"/>
</dbReference>
<dbReference type="GO" id="GO:0003676">
    <property type="term" value="F:nucleic acid binding"/>
    <property type="evidence" value="ECO:0007669"/>
    <property type="project" value="InterPro"/>
</dbReference>
<keyword evidence="5" id="KW-0540">Nuclease</keyword>
<dbReference type="InterPro" id="IPR000477">
    <property type="entry name" value="RT_dom"/>
</dbReference>
<feature type="region of interest" description="Disordered" evidence="9">
    <location>
        <begin position="1368"/>
        <end position="1397"/>
    </location>
</feature>
<feature type="compositionally biased region" description="Basic residues" evidence="9">
    <location>
        <begin position="1278"/>
        <end position="1291"/>
    </location>
</feature>
<dbReference type="Pfam" id="PF00078">
    <property type="entry name" value="RVT_1"/>
    <property type="match status" value="1"/>
</dbReference>
<evidence type="ECO:0000256" key="2">
    <source>
        <dbReference type="ARBA" id="ARBA00010879"/>
    </source>
</evidence>
<dbReference type="GO" id="GO:0003964">
    <property type="term" value="F:RNA-directed DNA polymerase activity"/>
    <property type="evidence" value="ECO:0007669"/>
    <property type="project" value="UniProtKB-KW"/>
</dbReference>
<evidence type="ECO:0008006" key="15">
    <source>
        <dbReference type="Google" id="ProtNLM"/>
    </source>
</evidence>
<dbReference type="Pfam" id="PF03732">
    <property type="entry name" value="Retrotrans_gag"/>
    <property type="match status" value="1"/>
</dbReference>
<feature type="domain" description="Chromo" evidence="10">
    <location>
        <begin position="1229"/>
        <end position="1287"/>
    </location>
</feature>
<feature type="compositionally biased region" description="Low complexity" evidence="9">
    <location>
        <begin position="1342"/>
        <end position="1356"/>
    </location>
</feature>
<evidence type="ECO:0000313" key="14">
    <source>
        <dbReference type="Proteomes" id="UP001501920"/>
    </source>
</evidence>
<dbReference type="InterPro" id="IPR023780">
    <property type="entry name" value="Chromo_domain"/>
</dbReference>
<dbReference type="GO" id="GO:0016787">
    <property type="term" value="F:hydrolase activity"/>
    <property type="evidence" value="ECO:0007669"/>
    <property type="project" value="UniProtKB-KW"/>
</dbReference>
<dbReference type="InterPro" id="IPR012337">
    <property type="entry name" value="RNaseH-like_sf"/>
</dbReference>
<dbReference type="InterPro" id="IPR043502">
    <property type="entry name" value="DNA/RNA_pol_sf"/>
</dbReference>
<dbReference type="GO" id="GO:0015074">
    <property type="term" value="P:DNA integration"/>
    <property type="evidence" value="ECO:0007669"/>
    <property type="project" value="InterPro"/>
</dbReference>